<dbReference type="EC" id="2.3.-.-" evidence="5"/>
<keyword evidence="3 5" id="KW-1133">Transmembrane helix</keyword>
<feature type="transmembrane region" description="Helical" evidence="5">
    <location>
        <begin position="135"/>
        <end position="155"/>
    </location>
</feature>
<keyword evidence="5" id="KW-0256">Endoplasmic reticulum</keyword>
<dbReference type="GeneID" id="115483414"/>
<comment type="pathway">
    <text evidence="5">Glycolipid biosynthesis; glycosylphosphatidylinositol-anchor biosynthesis.</text>
</comment>
<dbReference type="GO" id="GO:0072659">
    <property type="term" value="P:protein localization to plasma membrane"/>
    <property type="evidence" value="ECO:0007669"/>
    <property type="project" value="TreeGrafter"/>
</dbReference>
<feature type="transmembrane region" description="Helical" evidence="5">
    <location>
        <begin position="397"/>
        <end position="415"/>
    </location>
</feature>
<proteinExistence type="inferred from homology"/>
<dbReference type="UniPathway" id="UPA00196"/>
<dbReference type="Proteomes" id="UP000504633">
    <property type="component" value="Unplaced"/>
</dbReference>
<dbReference type="Pfam" id="PF06423">
    <property type="entry name" value="GWT1"/>
    <property type="match status" value="1"/>
</dbReference>
<sequence length="451" mass="51346">MKLQWQAFETMIAILTTFLGIIYARIVTGQFAHRLSRITCYLVEFTLIVVPSILFTTVANSYINHFVALKSLFLLIYIYRTRAFCRARARSEFNLGSRPLAMTIVRALTHLITAVCIVAIDFSCFHRPYRKSRRYGAALMDSGIGLFVFTMGLVSRRSCNWADIRRCAKYSTFPLIGLGFARIGFNYVLKFQQDEHEYGTHMNAFFTLGITKLFGSLLSFITRNDAQLLPMAFGLLLTHQYCLSFGPLSGIVMEDYFPRTSLLAANREGIFSLPGYFAIYLLSMCLSQWLQADTLLSYQEMKRKLRQMFLLSLTCWLLMAAANRVVGVSRVTCNLGYVIWMFAISITMISLTIFIFDFVIDSVMTDPIIGTDKYLNKLEGTKGIPTFTICEALNMNGLTFFLLANSLLGGIKYYLRPKDRNDYESVGIIFIYMLLSTVAICQLHRKGIRLA</sequence>
<dbReference type="GO" id="GO:0006506">
    <property type="term" value="P:GPI anchor biosynthetic process"/>
    <property type="evidence" value="ECO:0007669"/>
    <property type="project" value="UniProtKB-UniPathway"/>
</dbReference>
<feature type="transmembrane region" description="Helical" evidence="5">
    <location>
        <begin position="38"/>
        <end position="56"/>
    </location>
</feature>
<keyword evidence="5" id="KW-0808">Transferase</keyword>
<comment type="function">
    <text evidence="5">A acetyltransferase, which acetylates the inositol ring of phosphatidylinositol during biosynthesis of GPI-anchor.</text>
</comment>
<dbReference type="KEGG" id="dhe:115483414"/>
<feature type="transmembrane region" description="Helical" evidence="5">
    <location>
        <begin position="167"/>
        <end position="189"/>
    </location>
</feature>
<keyword evidence="4 5" id="KW-0472">Membrane</keyword>
<comment type="subcellular location">
    <subcellularLocation>
        <location evidence="5">Endoplasmic reticulum membrane</location>
        <topology evidence="5">Multi-pass membrane protein</topology>
    </subcellularLocation>
    <subcellularLocation>
        <location evidence="1">Membrane</location>
        <topology evidence="1">Multi-pass membrane protein</topology>
    </subcellularLocation>
</comment>
<dbReference type="OMA" id="WTYICAI"/>
<evidence type="ECO:0000256" key="2">
    <source>
        <dbReference type="ARBA" id="ARBA00022692"/>
    </source>
</evidence>
<keyword evidence="6" id="KW-1185">Reference proteome</keyword>
<feature type="transmembrane region" description="Helical" evidence="5">
    <location>
        <begin position="427"/>
        <end position="444"/>
    </location>
</feature>
<evidence type="ECO:0000313" key="7">
    <source>
        <dbReference type="RefSeq" id="XP_030081135.1"/>
    </source>
</evidence>
<feature type="transmembrane region" description="Helical" evidence="5">
    <location>
        <begin position="273"/>
        <end position="296"/>
    </location>
</feature>
<feature type="transmembrane region" description="Helical" evidence="5">
    <location>
        <begin position="338"/>
        <end position="360"/>
    </location>
</feature>
<dbReference type="OrthoDB" id="15270at2759"/>
<feature type="transmembrane region" description="Helical" evidence="5">
    <location>
        <begin position="308"/>
        <end position="326"/>
    </location>
</feature>
<feature type="transmembrane region" description="Helical" evidence="5">
    <location>
        <begin position="100"/>
        <end position="123"/>
    </location>
</feature>
<evidence type="ECO:0000256" key="1">
    <source>
        <dbReference type="ARBA" id="ARBA00004141"/>
    </source>
</evidence>
<dbReference type="GO" id="GO:0005789">
    <property type="term" value="C:endoplasmic reticulum membrane"/>
    <property type="evidence" value="ECO:0007669"/>
    <property type="project" value="UniProtKB-SubCell"/>
</dbReference>
<feature type="transmembrane region" description="Helical" evidence="5">
    <location>
        <begin position="6"/>
        <end position="26"/>
    </location>
</feature>
<organism evidence="6 7">
    <name type="scientific">Drosophila hydei</name>
    <name type="common">Fruit fly</name>
    <dbReference type="NCBI Taxonomy" id="7224"/>
    <lineage>
        <taxon>Eukaryota</taxon>
        <taxon>Metazoa</taxon>
        <taxon>Ecdysozoa</taxon>
        <taxon>Arthropoda</taxon>
        <taxon>Hexapoda</taxon>
        <taxon>Insecta</taxon>
        <taxon>Pterygota</taxon>
        <taxon>Neoptera</taxon>
        <taxon>Endopterygota</taxon>
        <taxon>Diptera</taxon>
        <taxon>Brachycera</taxon>
        <taxon>Muscomorpha</taxon>
        <taxon>Ephydroidea</taxon>
        <taxon>Drosophilidae</taxon>
        <taxon>Drosophila</taxon>
    </lineage>
</organism>
<dbReference type="PIRSF" id="PIRSF017321">
    <property type="entry name" value="GWT1"/>
    <property type="match status" value="1"/>
</dbReference>
<reference evidence="7" key="1">
    <citation type="submission" date="2025-08" db="UniProtKB">
        <authorList>
            <consortium name="RefSeq"/>
        </authorList>
    </citation>
    <scope>IDENTIFICATION</scope>
    <source>
        <strain evidence="7">15085-1641.00</strain>
        <tissue evidence="7">Whole body</tissue>
    </source>
</reference>
<dbReference type="InterPro" id="IPR009447">
    <property type="entry name" value="PIGW/GWT1"/>
</dbReference>
<keyword evidence="5" id="KW-0012">Acyltransferase</keyword>
<gene>
    <name evidence="7" type="primary">LOC115483414</name>
</gene>
<evidence type="ECO:0000256" key="4">
    <source>
        <dbReference type="ARBA" id="ARBA00023136"/>
    </source>
</evidence>
<comment type="similarity">
    <text evidence="5">Belongs to the PIGW family.</text>
</comment>
<evidence type="ECO:0000313" key="6">
    <source>
        <dbReference type="Proteomes" id="UP000504633"/>
    </source>
</evidence>
<dbReference type="RefSeq" id="XP_030081135.1">
    <property type="nucleotide sequence ID" value="XM_030225275.1"/>
</dbReference>
<protein>
    <recommendedName>
        <fullName evidence="5">Phosphatidylinositol-glycan biosynthesis class W protein</fullName>
        <ecNumber evidence="5">2.3.-.-</ecNumber>
    </recommendedName>
</protein>
<evidence type="ECO:0000256" key="3">
    <source>
        <dbReference type="ARBA" id="ARBA00022989"/>
    </source>
</evidence>
<dbReference type="AlphaFoldDB" id="A0A6J2SY96"/>
<dbReference type="PANTHER" id="PTHR20661:SF0">
    <property type="entry name" value="PHOSPHATIDYLINOSITOL-GLYCAN BIOSYNTHESIS CLASS W PROTEIN"/>
    <property type="match status" value="1"/>
</dbReference>
<keyword evidence="2 5" id="KW-0812">Transmembrane</keyword>
<keyword evidence="5" id="KW-0337">GPI-anchor biosynthesis</keyword>
<feature type="transmembrane region" description="Helical" evidence="5">
    <location>
        <begin position="233"/>
        <end position="253"/>
    </location>
</feature>
<dbReference type="PANTHER" id="PTHR20661">
    <property type="entry name" value="PHOSPHATIDYLINOSITOL-GLYCAN BIOSYNTHESIS CLASS W PROTEIN"/>
    <property type="match status" value="1"/>
</dbReference>
<name>A0A6J2SY96_DROHY</name>
<accession>A0A6J2SY96</accession>
<feature type="transmembrane region" description="Helical" evidence="5">
    <location>
        <begin position="62"/>
        <end position="79"/>
    </location>
</feature>
<feature type="transmembrane region" description="Helical" evidence="5">
    <location>
        <begin position="201"/>
        <end position="221"/>
    </location>
</feature>
<evidence type="ECO:0000256" key="5">
    <source>
        <dbReference type="RuleBase" id="RU280819"/>
    </source>
</evidence>
<dbReference type="GO" id="GO:0032216">
    <property type="term" value="F:glucosaminyl-phosphatidylinositol O-acyltransferase activity"/>
    <property type="evidence" value="ECO:0007669"/>
    <property type="project" value="TreeGrafter"/>
</dbReference>